<dbReference type="PANTHER" id="PTHR35340">
    <property type="entry name" value="PQQ ENZYME REPEAT PROTEIN-RELATED"/>
    <property type="match status" value="1"/>
</dbReference>
<dbReference type="AlphaFoldDB" id="A0A7R8AUC2"/>
<dbReference type="InterPro" id="IPR053143">
    <property type="entry name" value="Arylsulfate_ST"/>
</dbReference>
<sequence length="509" mass="56365">MKPCILFHTAIFTALSRCLGAAAEPDSQPKWPLQSFKSTPLQAPYMNVTKYGKTDLGYLFISPHDILRETGHPTIYADDGQLVWQGPQMNISAYQPQMLDGEPVLAYWNGYLFSGFGFGGISIVNSSYDEIYRVTLPGEDQKFSTVADPQTFESYIDIHESQITDEGTILVTAVNITQMDLSSIGGPKDGFVQDGLFYEIDIKTNKVLFRWSTVEHLSEIPLSDIVLPLNDAGRNKTEPFEYPHLNSIAKYGDSYLVSSRFMCSLFFIDKNGTVTWHLHGQKGGSFTLSPGSNFCYQHDARFTSQTDKKITLQLHNNANADFTSDTELTTGLILSLDLTQHTASAVQRFWDAEEPVFAHSQGSYQTLSNGHVLLQHGATPKVEEYDEEGALVMRARFGFDEAMQSYRGYRFPWIGRPRSVPDVAACVEKGKGKGKTVVYVSWNGATDVQSWRVMAGQESGGFRVVETVPRNGFETEIRLGATLKKVLVEAVGGVGDGRKSEVVTVGDAC</sequence>
<feature type="chain" id="PRO_5030655857" description="ASST-domain-containing protein" evidence="1">
    <location>
        <begin position="24"/>
        <end position="509"/>
    </location>
</feature>
<keyword evidence="3" id="KW-1185">Reference proteome</keyword>
<reference evidence="2" key="2">
    <citation type="submission" date="2021-02" db="EMBL/GenBank/DDBJ databases">
        <title>Aspergillus puulaauensis MK2 genome sequence.</title>
        <authorList>
            <person name="Futagami T."/>
            <person name="Mori K."/>
            <person name="Kadooka C."/>
            <person name="Tanaka T."/>
        </authorList>
    </citation>
    <scope>NUCLEOTIDE SEQUENCE</scope>
    <source>
        <strain evidence="2">MK2</strain>
    </source>
</reference>
<dbReference type="InterPro" id="IPR011047">
    <property type="entry name" value="Quinoprotein_ADH-like_sf"/>
</dbReference>
<protein>
    <recommendedName>
        <fullName evidence="4">ASST-domain-containing protein</fullName>
    </recommendedName>
</protein>
<dbReference type="Pfam" id="PF14269">
    <property type="entry name" value="Arylsulfotran_2"/>
    <property type="match status" value="1"/>
</dbReference>
<dbReference type="PANTHER" id="PTHR35340:SF6">
    <property type="entry name" value="ASST-DOMAIN-CONTAINING PROTEIN"/>
    <property type="match status" value="1"/>
</dbReference>
<evidence type="ECO:0000313" key="2">
    <source>
        <dbReference type="EMBL" id="BCS29753.1"/>
    </source>
</evidence>
<dbReference type="SUPFAM" id="SSF50998">
    <property type="entry name" value="Quinoprotein alcohol dehydrogenase-like"/>
    <property type="match status" value="1"/>
</dbReference>
<name>A0A7R8AUC2_9EURO</name>
<proteinExistence type="predicted"/>
<evidence type="ECO:0000313" key="3">
    <source>
        <dbReference type="Proteomes" id="UP000654913"/>
    </source>
</evidence>
<dbReference type="OrthoDB" id="5377172at2759"/>
<dbReference type="Proteomes" id="UP000654913">
    <property type="component" value="Chromosome 8"/>
</dbReference>
<feature type="signal peptide" evidence="1">
    <location>
        <begin position="1"/>
        <end position="23"/>
    </location>
</feature>
<gene>
    <name evidence="2" type="ORF">APUU_80056S</name>
</gene>
<dbReference type="InterPro" id="IPR039535">
    <property type="entry name" value="ASST-like"/>
</dbReference>
<dbReference type="RefSeq" id="XP_041561939.1">
    <property type="nucleotide sequence ID" value="XM_041696294.1"/>
</dbReference>
<accession>A0A7R8AUC2</accession>
<dbReference type="KEGG" id="apuu:APUU_80056S"/>
<dbReference type="GeneID" id="64979750"/>
<organism evidence="2 3">
    <name type="scientific">Aspergillus puulaauensis</name>
    <dbReference type="NCBI Taxonomy" id="1220207"/>
    <lineage>
        <taxon>Eukaryota</taxon>
        <taxon>Fungi</taxon>
        <taxon>Dikarya</taxon>
        <taxon>Ascomycota</taxon>
        <taxon>Pezizomycotina</taxon>
        <taxon>Eurotiomycetes</taxon>
        <taxon>Eurotiomycetidae</taxon>
        <taxon>Eurotiales</taxon>
        <taxon>Aspergillaceae</taxon>
        <taxon>Aspergillus</taxon>
    </lineage>
</organism>
<reference evidence="2" key="1">
    <citation type="submission" date="2021-01" db="EMBL/GenBank/DDBJ databases">
        <authorList>
            <consortium name="Aspergillus puulaauensis MK2 genome sequencing consortium"/>
            <person name="Kazuki M."/>
            <person name="Futagami T."/>
        </authorList>
    </citation>
    <scope>NUCLEOTIDE SEQUENCE</scope>
    <source>
        <strain evidence="2">MK2</strain>
    </source>
</reference>
<keyword evidence="1" id="KW-0732">Signal</keyword>
<evidence type="ECO:0008006" key="4">
    <source>
        <dbReference type="Google" id="ProtNLM"/>
    </source>
</evidence>
<dbReference type="EMBL" id="AP024450">
    <property type="protein sequence ID" value="BCS29753.1"/>
    <property type="molecule type" value="Genomic_DNA"/>
</dbReference>
<evidence type="ECO:0000256" key="1">
    <source>
        <dbReference type="SAM" id="SignalP"/>
    </source>
</evidence>